<dbReference type="Pfam" id="PF13412">
    <property type="entry name" value="HTH_24"/>
    <property type="match status" value="1"/>
</dbReference>
<dbReference type="AlphaFoldDB" id="A0A7C3GEW4"/>
<dbReference type="EMBL" id="DRMH01000119">
    <property type="protein sequence ID" value="HFC98557.1"/>
    <property type="molecule type" value="Genomic_DNA"/>
</dbReference>
<sequence>MAKCFDAGVDPRSVCKGIVSAVGEKESLPEEVPEDLKYLFEEWLDELTEEARHILSQEPGLSVVELARRLRLSPEATAYLCKRLERNLQ</sequence>
<dbReference type="Proteomes" id="UP000886043">
    <property type="component" value="Unassembled WGS sequence"/>
</dbReference>
<name>A0A7C3GEW4_9BACT</name>
<dbReference type="InterPro" id="IPR036388">
    <property type="entry name" value="WH-like_DNA-bd_sf"/>
</dbReference>
<protein>
    <submittedName>
        <fullName evidence="1">Winged helix-turn-helix domain-containing protein</fullName>
    </submittedName>
</protein>
<dbReference type="Gene3D" id="1.10.10.10">
    <property type="entry name" value="Winged helix-like DNA-binding domain superfamily/Winged helix DNA-binding domain"/>
    <property type="match status" value="1"/>
</dbReference>
<accession>A0A7C3GEW4</accession>
<organism evidence="1">
    <name type="scientific">Thermosulfurimonas dismutans</name>
    <dbReference type="NCBI Taxonomy" id="999894"/>
    <lineage>
        <taxon>Bacteria</taxon>
        <taxon>Pseudomonadati</taxon>
        <taxon>Thermodesulfobacteriota</taxon>
        <taxon>Thermodesulfobacteria</taxon>
        <taxon>Thermodesulfobacteriales</taxon>
        <taxon>Thermodesulfobacteriaceae</taxon>
        <taxon>Thermosulfurimonas</taxon>
    </lineage>
</organism>
<proteinExistence type="predicted"/>
<evidence type="ECO:0000313" key="1">
    <source>
        <dbReference type="EMBL" id="HFC98557.1"/>
    </source>
</evidence>
<gene>
    <name evidence="1" type="ORF">ENJ40_08915</name>
</gene>
<comment type="caution">
    <text evidence="1">The sequence shown here is derived from an EMBL/GenBank/DDBJ whole genome shotgun (WGS) entry which is preliminary data.</text>
</comment>
<reference evidence="1" key="1">
    <citation type="journal article" date="2020" name="mSystems">
        <title>Genome- and Community-Level Interaction Insights into Carbon Utilization and Element Cycling Functions of Hydrothermarchaeota in Hydrothermal Sediment.</title>
        <authorList>
            <person name="Zhou Z."/>
            <person name="Liu Y."/>
            <person name="Xu W."/>
            <person name="Pan J."/>
            <person name="Luo Z.H."/>
            <person name="Li M."/>
        </authorList>
    </citation>
    <scope>NUCLEOTIDE SEQUENCE [LARGE SCALE GENOMIC DNA]</scope>
    <source>
        <strain evidence="1">HyVt-483</strain>
    </source>
</reference>